<dbReference type="EMBL" id="RYZZ01000007">
    <property type="protein sequence ID" value="RUQ30034.1"/>
    <property type="molecule type" value="Genomic_DNA"/>
</dbReference>
<dbReference type="RefSeq" id="WP_126864056.1">
    <property type="nucleotide sequence ID" value="NZ_JAUSTX010000001.1"/>
</dbReference>
<dbReference type="Proteomes" id="UP000267430">
    <property type="component" value="Unassembled WGS sequence"/>
</dbReference>
<dbReference type="InterPro" id="IPR025007">
    <property type="entry name" value="DUF3899"/>
</dbReference>
<dbReference type="Pfam" id="PF13038">
    <property type="entry name" value="DUF3899"/>
    <property type="match status" value="1"/>
</dbReference>
<proteinExistence type="predicted"/>
<dbReference type="AlphaFoldDB" id="A0A3S0TY49"/>
<reference evidence="3 4" key="1">
    <citation type="submission" date="2018-12" db="EMBL/GenBank/DDBJ databases">
        <title>Bacillus chawlae sp. nov., Bacillus glennii sp. nov., and Bacillus saganii sp. nov. Isolated from the Vehicle Assembly Building at Kennedy Space Center where the Viking Spacecraft were Assembled.</title>
        <authorList>
            <person name="Seuylemezian A."/>
            <person name="Vaishampayan P."/>
        </authorList>
    </citation>
    <scope>NUCLEOTIDE SEQUENCE [LARGE SCALE GENOMIC DNA]</scope>
    <source>
        <strain evidence="3 4">L5</strain>
    </source>
</reference>
<evidence type="ECO:0000256" key="1">
    <source>
        <dbReference type="SAM" id="Phobius"/>
    </source>
</evidence>
<feature type="transmembrane region" description="Helical" evidence="1">
    <location>
        <begin position="5"/>
        <end position="23"/>
    </location>
</feature>
<keyword evidence="1" id="KW-0472">Membrane</keyword>
<dbReference type="OrthoDB" id="2989943at2"/>
<keyword evidence="1" id="KW-1133">Transmembrane helix</keyword>
<feature type="domain" description="DUF3899" evidence="2">
    <location>
        <begin position="32"/>
        <end position="109"/>
    </location>
</feature>
<keyword evidence="4" id="KW-1185">Reference proteome</keyword>
<organism evidence="3 4">
    <name type="scientific">Peribacillus cavernae</name>
    <dbReference type="NCBI Taxonomy" id="1674310"/>
    <lineage>
        <taxon>Bacteria</taxon>
        <taxon>Bacillati</taxon>
        <taxon>Bacillota</taxon>
        <taxon>Bacilli</taxon>
        <taxon>Bacillales</taxon>
        <taxon>Bacillaceae</taxon>
        <taxon>Peribacillus</taxon>
    </lineage>
</organism>
<accession>A0A3S0TY49</accession>
<keyword evidence="1" id="KW-0812">Transmembrane</keyword>
<gene>
    <name evidence="3" type="ORF">ELQ35_06685</name>
</gene>
<name>A0A3S0TY49_9BACI</name>
<feature type="transmembrane region" description="Helical" evidence="1">
    <location>
        <begin position="89"/>
        <end position="113"/>
    </location>
</feature>
<evidence type="ECO:0000313" key="4">
    <source>
        <dbReference type="Proteomes" id="UP000267430"/>
    </source>
</evidence>
<evidence type="ECO:0000313" key="3">
    <source>
        <dbReference type="EMBL" id="RUQ30034.1"/>
    </source>
</evidence>
<comment type="caution">
    <text evidence="3">The sequence shown here is derived from an EMBL/GenBank/DDBJ whole genome shotgun (WGS) entry which is preliminary data.</text>
</comment>
<protein>
    <submittedName>
        <fullName evidence="3">DUF3899 domain-containing protein</fullName>
    </submittedName>
</protein>
<sequence>MKRIFIWMAVVLILVFLFSLIFFREISLLHFIDISFYISGGLLTLSLLTMVIQKGFFDAIFFSFRTVFESSRDRQLKEEKTPLSELISFRYNSCLMVGLFLLLIMLAALFFYYL</sequence>
<evidence type="ECO:0000259" key="2">
    <source>
        <dbReference type="Pfam" id="PF13038"/>
    </source>
</evidence>